<dbReference type="GO" id="GO:0003677">
    <property type="term" value="F:DNA binding"/>
    <property type="evidence" value="ECO:0007669"/>
    <property type="project" value="InterPro"/>
</dbReference>
<dbReference type="CDD" id="cd00009">
    <property type="entry name" value="AAA"/>
    <property type="match status" value="1"/>
</dbReference>
<dbReference type="Pfam" id="PF13424">
    <property type="entry name" value="TPR_12"/>
    <property type="match status" value="1"/>
</dbReference>
<dbReference type="PROSITE" id="PS50943">
    <property type="entry name" value="HTH_CROC1"/>
    <property type="match status" value="1"/>
</dbReference>
<dbReference type="InterPro" id="IPR027417">
    <property type="entry name" value="P-loop_NTPase"/>
</dbReference>
<proteinExistence type="predicted"/>
<dbReference type="PRINTS" id="PR00364">
    <property type="entry name" value="DISEASERSIST"/>
</dbReference>
<gene>
    <name evidence="2" type="ORF">SAMN05444320_105309</name>
</gene>
<dbReference type="InterPro" id="IPR011990">
    <property type="entry name" value="TPR-like_helical_dom_sf"/>
</dbReference>
<dbReference type="PANTHER" id="PTHR47691:SF3">
    <property type="entry name" value="HTH-TYPE TRANSCRIPTIONAL REGULATOR RV0890C-RELATED"/>
    <property type="match status" value="1"/>
</dbReference>
<dbReference type="Gene3D" id="1.25.40.10">
    <property type="entry name" value="Tetratricopeptide repeat domain"/>
    <property type="match status" value="1"/>
</dbReference>
<evidence type="ECO:0000313" key="2">
    <source>
        <dbReference type="EMBL" id="SHF87511.1"/>
    </source>
</evidence>
<dbReference type="InterPro" id="IPR002182">
    <property type="entry name" value="NB-ARC"/>
</dbReference>
<accession>A0A1M5F8W6</accession>
<dbReference type="Pfam" id="PF00931">
    <property type="entry name" value="NB-ARC"/>
    <property type="match status" value="1"/>
</dbReference>
<dbReference type="PANTHER" id="PTHR47691">
    <property type="entry name" value="REGULATOR-RELATED"/>
    <property type="match status" value="1"/>
</dbReference>
<dbReference type="Pfam" id="PF13560">
    <property type="entry name" value="HTH_31"/>
    <property type="match status" value="1"/>
</dbReference>
<dbReference type="InterPro" id="IPR001387">
    <property type="entry name" value="Cro/C1-type_HTH"/>
</dbReference>
<dbReference type="SUPFAM" id="SSF47413">
    <property type="entry name" value="lambda repressor-like DNA-binding domains"/>
    <property type="match status" value="1"/>
</dbReference>
<dbReference type="InterPro" id="IPR010982">
    <property type="entry name" value="Lambda_DNA-bd_dom_sf"/>
</dbReference>
<evidence type="ECO:0000313" key="3">
    <source>
        <dbReference type="Proteomes" id="UP000184501"/>
    </source>
</evidence>
<dbReference type="RefSeq" id="WP_407697127.1">
    <property type="nucleotide sequence ID" value="NZ_FQVN01000005.1"/>
</dbReference>
<dbReference type="STRING" id="2017.SAMN05444320_105309"/>
<feature type="domain" description="HTH cro/C1-type" evidence="1">
    <location>
        <begin position="35"/>
        <end position="90"/>
    </location>
</feature>
<dbReference type="EMBL" id="FQVN01000005">
    <property type="protein sequence ID" value="SHF87511.1"/>
    <property type="molecule type" value="Genomic_DNA"/>
</dbReference>
<dbReference type="Gene3D" id="1.10.260.40">
    <property type="entry name" value="lambda repressor-like DNA-binding domains"/>
    <property type="match status" value="1"/>
</dbReference>
<name>A0A1M5F8W6_STRHI</name>
<dbReference type="SUPFAM" id="SSF52540">
    <property type="entry name" value="P-loop containing nucleoside triphosphate hydrolases"/>
    <property type="match status" value="1"/>
</dbReference>
<keyword evidence="3" id="KW-1185">Reference proteome</keyword>
<reference evidence="2 3" key="1">
    <citation type="submission" date="2016-11" db="EMBL/GenBank/DDBJ databases">
        <authorList>
            <person name="Jaros S."/>
            <person name="Januszkiewicz K."/>
            <person name="Wedrychowicz H."/>
        </authorList>
    </citation>
    <scope>NUCLEOTIDE SEQUENCE [LARGE SCALE GENOMIC DNA]</scope>
    <source>
        <strain evidence="2 3">DSM 44523</strain>
    </source>
</reference>
<protein>
    <submittedName>
        <fullName evidence="2">Tetratricopeptide repeat-containing protein</fullName>
    </submittedName>
</protein>
<dbReference type="Gene3D" id="3.40.50.300">
    <property type="entry name" value="P-loop containing nucleotide triphosphate hydrolases"/>
    <property type="match status" value="1"/>
</dbReference>
<dbReference type="Gene3D" id="1.10.10.10">
    <property type="entry name" value="Winged helix-like DNA-binding domain superfamily/Winged helix DNA-binding domain"/>
    <property type="match status" value="1"/>
</dbReference>
<sequence>MVVSRGLSGRLRMCFIGDVRNEDDAHGLPCFGELLRCYRQRAQLTQEGLAEGSGVSVRAISDMERGVAKGPQQRTVAAVGAALALTNAELSQLQHLAKLGRVRHIPPAAPVACPPTPVALGALPPDVDDLAGRENELGALRALAEQVSRGHRRSAQVIVLSGPPGTGKTTLAVRAAHELGAFFPDGRLFLRLRGMSAEPATPADVLHLVLRSLGVGATQIPADLERRAGLCRSLLRDRAVLVVLDDAVDEAQVRPLLTGGSRCLTLVTSRPMLAGLESTTRFALDVLSEGEALALLSAIVGPARLARESAAAVELVGLCGRLPLALRIAGNHLASRPDWSLRRLVSQLRDRGRRLSALTAGDLQVRGVFELSYRKLSPTAATVFRRLALVPGADFSVPAVVALLGGPDAREAAVALEELVDASLVQRSPEEGRYQFHDLLRVFAAKRLRMAESGADARAAEDRLVDWLLTTATAAGTAFHPSAELVGSPLADFPFSDHVDAARWLEVEESNWLAAARIAAASGRHRDVLDLGTAMRWYSGIGGTAHTWVEVFTLALSAATALGSEREEAVHRNFLSWTHLTFLDRPDDAVTFAEQAWEVAVAAGDPREQGWARVYRANVRQRVGEFAACVADLDEAVERFTAAGCPLGLHVARAIRATAFHRTGRFREAVAELETCIRYFRQAKAGPRTPVDDISLGRVLLHSAVSLQALGSVDAALAHAEDALALFRMRGSWIGEARSLHTCGTLMRGRGDLAEARRLFTGALLLFERLGQPRFQVDVLRDLASTSDQLGDSETARRERERALSLCEALTGDEADRIRAELRAELGGLGSGTLDSITVDSGQWAGKP</sequence>
<dbReference type="AlphaFoldDB" id="A0A1M5F8W6"/>
<dbReference type="SUPFAM" id="SSF48452">
    <property type="entry name" value="TPR-like"/>
    <property type="match status" value="2"/>
</dbReference>
<organism evidence="2 3">
    <name type="scientific">Streptoalloteichus hindustanus</name>
    <dbReference type="NCBI Taxonomy" id="2017"/>
    <lineage>
        <taxon>Bacteria</taxon>
        <taxon>Bacillati</taxon>
        <taxon>Actinomycetota</taxon>
        <taxon>Actinomycetes</taxon>
        <taxon>Pseudonocardiales</taxon>
        <taxon>Pseudonocardiaceae</taxon>
        <taxon>Streptoalloteichus</taxon>
    </lineage>
</organism>
<evidence type="ECO:0000259" key="1">
    <source>
        <dbReference type="PROSITE" id="PS50943"/>
    </source>
</evidence>
<dbReference type="Proteomes" id="UP000184501">
    <property type="component" value="Unassembled WGS sequence"/>
</dbReference>
<dbReference type="SMART" id="SM00530">
    <property type="entry name" value="HTH_XRE"/>
    <property type="match status" value="1"/>
</dbReference>
<dbReference type="CDD" id="cd00093">
    <property type="entry name" value="HTH_XRE"/>
    <property type="match status" value="1"/>
</dbReference>
<dbReference type="InterPro" id="IPR036388">
    <property type="entry name" value="WH-like_DNA-bd_sf"/>
</dbReference>
<dbReference type="GO" id="GO:0043531">
    <property type="term" value="F:ADP binding"/>
    <property type="evidence" value="ECO:0007669"/>
    <property type="project" value="InterPro"/>
</dbReference>